<evidence type="ECO:0000256" key="2">
    <source>
        <dbReference type="SAM" id="Coils"/>
    </source>
</evidence>
<protein>
    <submittedName>
        <fullName evidence="7">Efflux RND transporter periplasmic adaptor subunit</fullName>
    </submittedName>
</protein>
<sequence>MAEAQAQTTLSALRIDRTAAPTKRHRRMRRWLIPVVLLLAVLVLAGVSVTRRAPTVRVAEVREPLPGEQQTELSAAGYVDSRRRSVIAPQIPGRLMDVTVEEGEPVKEGQVIARLDDQDARNVLSRAEAEVRAAQARLAAARAQAENAQRTTERTENLAKQGVIPHSELLDVETAGSAAREELNAAHAELGVAIRAREGARLQLAHTVVRAPFDGTVARKLADEGAVLAPAALAGTNLGGIVELVDLDALDVEAEVSEQQLSHIQEGQPALIFLDAFPDRAFLASVTTVRPAIDRSKATATVMVRFQSVPKGALPDMGAKVAFLREPLPPDALDPKSRAPRVPSSAVVQDDGHSAVWVVRDGRLVKQPVRLGQRVGEEVALVEGPPAGTQVVVAPDAKRLREGRRVKVEAGSG</sequence>
<dbReference type="PANTHER" id="PTHR30469:SF38">
    <property type="entry name" value="HLYD FAMILY SECRETION PROTEIN"/>
    <property type="match status" value="1"/>
</dbReference>
<dbReference type="Pfam" id="PF25989">
    <property type="entry name" value="YknX_C"/>
    <property type="match status" value="1"/>
</dbReference>
<dbReference type="Gene3D" id="2.40.50.100">
    <property type="match status" value="1"/>
</dbReference>
<feature type="coiled-coil region" evidence="2">
    <location>
        <begin position="117"/>
        <end position="158"/>
    </location>
</feature>
<dbReference type="Gene3D" id="2.40.420.20">
    <property type="match status" value="1"/>
</dbReference>
<dbReference type="InterPro" id="IPR058792">
    <property type="entry name" value="Beta-barrel_RND_2"/>
</dbReference>
<dbReference type="InterPro" id="IPR058647">
    <property type="entry name" value="BSH_CzcB-like"/>
</dbReference>
<keyword evidence="3" id="KW-1133">Transmembrane helix</keyword>
<keyword evidence="3" id="KW-0472">Membrane</keyword>
<accession>A0ABX7NY44</accession>
<feature type="domain" description="YknX-like C-terminal permuted SH3-like" evidence="6">
    <location>
        <begin position="341"/>
        <end position="408"/>
    </location>
</feature>
<dbReference type="Gene3D" id="1.10.287.470">
    <property type="entry name" value="Helix hairpin bin"/>
    <property type="match status" value="1"/>
</dbReference>
<evidence type="ECO:0000313" key="8">
    <source>
        <dbReference type="Proteomes" id="UP000662747"/>
    </source>
</evidence>
<gene>
    <name evidence="7" type="ORF">JY651_46040</name>
</gene>
<evidence type="ECO:0000256" key="1">
    <source>
        <dbReference type="ARBA" id="ARBA00009477"/>
    </source>
</evidence>
<feature type="domain" description="CusB-like beta-barrel" evidence="4">
    <location>
        <begin position="252"/>
        <end position="322"/>
    </location>
</feature>
<comment type="similarity">
    <text evidence="1">Belongs to the membrane fusion protein (MFP) (TC 8.A.1) family.</text>
</comment>
<evidence type="ECO:0000259" key="5">
    <source>
        <dbReference type="Pfam" id="PF25973"/>
    </source>
</evidence>
<dbReference type="Proteomes" id="UP000662747">
    <property type="component" value="Chromosome"/>
</dbReference>
<evidence type="ECO:0000313" key="7">
    <source>
        <dbReference type="EMBL" id="QSQ22402.1"/>
    </source>
</evidence>
<dbReference type="InterPro" id="IPR006143">
    <property type="entry name" value="RND_pump_MFP"/>
</dbReference>
<dbReference type="EMBL" id="CP071090">
    <property type="protein sequence ID" value="QSQ22402.1"/>
    <property type="molecule type" value="Genomic_DNA"/>
</dbReference>
<reference evidence="7 8" key="1">
    <citation type="submission" date="2021-02" db="EMBL/GenBank/DDBJ databases">
        <title>De Novo genome assembly of isolated myxobacteria.</title>
        <authorList>
            <person name="Stevens D.C."/>
        </authorList>
    </citation>
    <scope>NUCLEOTIDE SEQUENCE [LARGE SCALE GENOMIC DNA]</scope>
    <source>
        <strain evidence="8">SCPEA02</strain>
    </source>
</reference>
<dbReference type="Pfam" id="PF25954">
    <property type="entry name" value="Beta-barrel_RND_2"/>
    <property type="match status" value="1"/>
</dbReference>
<keyword evidence="8" id="KW-1185">Reference proteome</keyword>
<proteinExistence type="inferred from homology"/>
<keyword evidence="3" id="KW-0812">Transmembrane</keyword>
<dbReference type="SUPFAM" id="SSF111369">
    <property type="entry name" value="HlyD-like secretion proteins"/>
    <property type="match status" value="1"/>
</dbReference>
<name>A0ABX7NY44_9BACT</name>
<evidence type="ECO:0000259" key="6">
    <source>
        <dbReference type="Pfam" id="PF25989"/>
    </source>
</evidence>
<dbReference type="Gene3D" id="2.40.30.170">
    <property type="match status" value="1"/>
</dbReference>
<feature type="domain" description="CzcB-like barrel-sandwich hybrid" evidence="5">
    <location>
        <begin position="85"/>
        <end position="229"/>
    </location>
</feature>
<evidence type="ECO:0000259" key="4">
    <source>
        <dbReference type="Pfam" id="PF25954"/>
    </source>
</evidence>
<dbReference type="NCBIfam" id="TIGR01730">
    <property type="entry name" value="RND_mfp"/>
    <property type="match status" value="1"/>
</dbReference>
<feature type="transmembrane region" description="Helical" evidence="3">
    <location>
        <begin position="31"/>
        <end position="49"/>
    </location>
</feature>
<evidence type="ECO:0000256" key="3">
    <source>
        <dbReference type="SAM" id="Phobius"/>
    </source>
</evidence>
<keyword evidence="2" id="KW-0175">Coiled coil</keyword>
<organism evidence="7 8">
    <name type="scientific">Pyxidicoccus parkwayensis</name>
    <dbReference type="NCBI Taxonomy" id="2813578"/>
    <lineage>
        <taxon>Bacteria</taxon>
        <taxon>Pseudomonadati</taxon>
        <taxon>Myxococcota</taxon>
        <taxon>Myxococcia</taxon>
        <taxon>Myxococcales</taxon>
        <taxon>Cystobacterineae</taxon>
        <taxon>Myxococcaceae</taxon>
        <taxon>Pyxidicoccus</taxon>
    </lineage>
</organism>
<dbReference type="InterPro" id="IPR058637">
    <property type="entry name" value="YknX-like_C"/>
</dbReference>
<dbReference type="PANTHER" id="PTHR30469">
    <property type="entry name" value="MULTIDRUG RESISTANCE PROTEIN MDTA"/>
    <property type="match status" value="1"/>
</dbReference>
<dbReference type="Pfam" id="PF25973">
    <property type="entry name" value="BSH_CzcB"/>
    <property type="match status" value="1"/>
</dbReference>